<dbReference type="CDD" id="cd17557">
    <property type="entry name" value="REC_Rcp-like"/>
    <property type="match status" value="1"/>
</dbReference>
<dbReference type="Gene3D" id="3.40.50.2300">
    <property type="match status" value="1"/>
</dbReference>
<feature type="modified residue" description="4-aspartylphosphate" evidence="1">
    <location>
        <position position="64"/>
    </location>
</feature>
<dbReference type="PANTHER" id="PTHR44520:SF2">
    <property type="entry name" value="RESPONSE REGULATOR RCP1"/>
    <property type="match status" value="1"/>
</dbReference>
<gene>
    <name evidence="3" type="ORF">HUG12_04740</name>
</gene>
<organism evidence="3 4">
    <name type="scientific">Halorarum salinum</name>
    <dbReference type="NCBI Taxonomy" id="2743089"/>
    <lineage>
        <taxon>Archaea</taxon>
        <taxon>Methanobacteriati</taxon>
        <taxon>Methanobacteriota</taxon>
        <taxon>Stenosarchaea group</taxon>
        <taxon>Halobacteria</taxon>
        <taxon>Halobacteriales</taxon>
        <taxon>Haloferacaceae</taxon>
        <taxon>Halorarum</taxon>
    </lineage>
</organism>
<evidence type="ECO:0000313" key="4">
    <source>
        <dbReference type="Proteomes" id="UP000509626"/>
    </source>
</evidence>
<dbReference type="PROSITE" id="PS50110">
    <property type="entry name" value="RESPONSE_REGULATORY"/>
    <property type="match status" value="1"/>
</dbReference>
<dbReference type="InterPro" id="IPR052893">
    <property type="entry name" value="TCS_response_regulator"/>
</dbReference>
<dbReference type="InterPro" id="IPR001789">
    <property type="entry name" value="Sig_transdc_resp-reg_receiver"/>
</dbReference>
<dbReference type="Proteomes" id="UP000509626">
    <property type="component" value="Chromosome"/>
</dbReference>
<evidence type="ECO:0000313" key="3">
    <source>
        <dbReference type="EMBL" id="QLG61078.1"/>
    </source>
</evidence>
<dbReference type="OrthoDB" id="9652at2157"/>
<dbReference type="InterPro" id="IPR011006">
    <property type="entry name" value="CheY-like_superfamily"/>
</dbReference>
<dbReference type="Pfam" id="PF00072">
    <property type="entry name" value="Response_reg"/>
    <property type="match status" value="1"/>
</dbReference>
<keyword evidence="1" id="KW-0597">Phosphoprotein</keyword>
<feature type="domain" description="Response regulatory" evidence="2">
    <location>
        <begin position="6"/>
        <end position="131"/>
    </location>
</feature>
<dbReference type="SUPFAM" id="SSF52172">
    <property type="entry name" value="CheY-like"/>
    <property type="match status" value="1"/>
</dbReference>
<protein>
    <submittedName>
        <fullName evidence="3">Response regulator</fullName>
    </submittedName>
</protein>
<proteinExistence type="predicted"/>
<keyword evidence="4" id="KW-1185">Reference proteome</keyword>
<dbReference type="GO" id="GO:0000160">
    <property type="term" value="P:phosphorelay signal transduction system"/>
    <property type="evidence" value="ECO:0007669"/>
    <property type="project" value="InterPro"/>
</dbReference>
<evidence type="ECO:0000256" key="1">
    <source>
        <dbReference type="PROSITE-ProRule" id="PRU00169"/>
    </source>
</evidence>
<dbReference type="KEGG" id="halu:HUG12_04740"/>
<name>A0A7D5Q9M7_9EURY</name>
<dbReference type="PANTHER" id="PTHR44520">
    <property type="entry name" value="RESPONSE REGULATOR RCP1-RELATED"/>
    <property type="match status" value="1"/>
</dbReference>
<accession>A0A7D5Q9M7</accession>
<dbReference type="RefSeq" id="WP_179267662.1">
    <property type="nucleotide sequence ID" value="NZ_CP058579.1"/>
</dbReference>
<reference evidence="3 4" key="1">
    <citation type="submission" date="2020-06" db="EMBL/GenBank/DDBJ databases">
        <title>NJ-3-1, isolated from saline soil.</title>
        <authorList>
            <person name="Cui H.L."/>
            <person name="Shi X."/>
        </authorList>
    </citation>
    <scope>NUCLEOTIDE SEQUENCE [LARGE SCALE GENOMIC DNA]</scope>
    <source>
        <strain evidence="3 4">NJ-3-1</strain>
    </source>
</reference>
<evidence type="ECO:0000259" key="2">
    <source>
        <dbReference type="PROSITE" id="PS50110"/>
    </source>
</evidence>
<dbReference type="AlphaFoldDB" id="A0A7D5Q9M7"/>
<dbReference type="GeneID" id="56036741"/>
<sequence length="145" mass="16060">MTDAIDILLVEPNPGDTRLFTEQFREAKIMNTIHTVTDGESALDFVNQRGEYADVPRPNIILLDPKLPGISGLDVLSTLNNEPALSDIPVLVLTSSDSGEAIVKSHGLDADTYIRKPVEPEDFVSFVQSVEEFWLAIVQRHQSNE</sequence>
<dbReference type="EMBL" id="CP058579">
    <property type="protein sequence ID" value="QLG61078.1"/>
    <property type="molecule type" value="Genomic_DNA"/>
</dbReference>
<dbReference type="SMART" id="SM00448">
    <property type="entry name" value="REC"/>
    <property type="match status" value="1"/>
</dbReference>